<evidence type="ECO:0000313" key="1">
    <source>
        <dbReference type="Proteomes" id="UP000050741"/>
    </source>
</evidence>
<dbReference type="WBParaSite" id="GPLIN_000658200">
    <property type="protein sequence ID" value="GPLIN_000658200"/>
    <property type="gene ID" value="GPLIN_000658200"/>
</dbReference>
<reference evidence="2" key="3">
    <citation type="submission" date="2016-06" db="UniProtKB">
        <authorList>
            <consortium name="WormBaseParasite"/>
        </authorList>
    </citation>
    <scope>IDENTIFICATION</scope>
</reference>
<proteinExistence type="predicted"/>
<reference evidence="1" key="1">
    <citation type="submission" date="2013-12" db="EMBL/GenBank/DDBJ databases">
        <authorList>
            <person name="Aslett M."/>
        </authorList>
    </citation>
    <scope>NUCLEOTIDE SEQUENCE [LARGE SCALE GENOMIC DNA]</scope>
    <source>
        <strain evidence="1">Lindley</strain>
    </source>
</reference>
<keyword evidence="1" id="KW-1185">Reference proteome</keyword>
<accession>A0A183C139</accession>
<reference evidence="1" key="2">
    <citation type="submission" date="2014-05" db="EMBL/GenBank/DDBJ databases">
        <title>The genome and life-stage specific transcriptomes of Globodera pallida elucidate key aspects of plant parasitism by a cyst nematode.</title>
        <authorList>
            <person name="Cotton J.A."/>
            <person name="Lilley C.J."/>
            <person name="Jones L.M."/>
            <person name="Kikuchi T."/>
            <person name="Reid A.J."/>
            <person name="Thorpe P."/>
            <person name="Tsai I.J."/>
            <person name="Beasley H."/>
            <person name="Blok V."/>
            <person name="Cock P.J.A."/>
            <person name="Van den Akker S.E."/>
            <person name="Holroyd N."/>
            <person name="Hunt M."/>
            <person name="Mantelin S."/>
            <person name="Naghra H."/>
            <person name="Pain A."/>
            <person name="Palomares-Rius J.E."/>
            <person name="Zarowiecki M."/>
            <person name="Berriman M."/>
            <person name="Jones J.T."/>
            <person name="Urwin P.E."/>
        </authorList>
    </citation>
    <scope>NUCLEOTIDE SEQUENCE [LARGE SCALE GENOMIC DNA]</scope>
    <source>
        <strain evidence="1">Lindley</strain>
    </source>
</reference>
<dbReference type="Gene3D" id="2.60.210.10">
    <property type="entry name" value="Apoptosis, Tumor Necrosis Factor Receptor Associated Protein 2, Chain A"/>
    <property type="match status" value="1"/>
</dbReference>
<dbReference type="Proteomes" id="UP000050741">
    <property type="component" value="Unassembled WGS sequence"/>
</dbReference>
<dbReference type="InterPro" id="IPR008974">
    <property type="entry name" value="TRAF-like"/>
</dbReference>
<organism evidence="1 2">
    <name type="scientific">Globodera pallida</name>
    <name type="common">Potato cyst nematode worm</name>
    <name type="synonym">Heterodera pallida</name>
    <dbReference type="NCBI Taxonomy" id="36090"/>
    <lineage>
        <taxon>Eukaryota</taxon>
        <taxon>Metazoa</taxon>
        <taxon>Ecdysozoa</taxon>
        <taxon>Nematoda</taxon>
        <taxon>Chromadorea</taxon>
        <taxon>Rhabditida</taxon>
        <taxon>Tylenchina</taxon>
        <taxon>Tylenchomorpha</taxon>
        <taxon>Tylenchoidea</taxon>
        <taxon>Heteroderidae</taxon>
        <taxon>Heteroderinae</taxon>
        <taxon>Globodera</taxon>
    </lineage>
</organism>
<protein>
    <submittedName>
        <fullName evidence="2">MATH domain-containing protein</fullName>
    </submittedName>
</protein>
<sequence>MKQTIAQCLSNSRGNQAKDNKFKHQGQIAFRMPNLRPFSVGYGPNEVFSDPVEFINGFPWRIKIRRTIDDTYVGFYVDCGGESLQLFDPKNGFEKDQRSTNWRLKQGWN</sequence>
<name>A0A183C139_GLOPA</name>
<evidence type="ECO:0000313" key="2">
    <source>
        <dbReference type="WBParaSite" id="GPLIN_000658200"/>
    </source>
</evidence>
<dbReference type="AlphaFoldDB" id="A0A183C139"/>